<feature type="repeat" description="ANK" evidence="2">
    <location>
        <begin position="880"/>
        <end position="912"/>
    </location>
</feature>
<evidence type="ECO:0000259" key="4">
    <source>
        <dbReference type="Pfam" id="PF17100"/>
    </source>
</evidence>
<dbReference type="SMART" id="SM00248">
    <property type="entry name" value="ANK"/>
    <property type="match status" value="5"/>
</dbReference>
<dbReference type="Gene3D" id="3.40.50.300">
    <property type="entry name" value="P-loop containing nucleotide triphosphate hydrolases"/>
    <property type="match status" value="1"/>
</dbReference>
<dbReference type="PROSITE" id="PS50088">
    <property type="entry name" value="ANK_REPEAT"/>
    <property type="match status" value="4"/>
</dbReference>
<feature type="domain" description="NWD NACHT-NTPase N-terminal" evidence="4">
    <location>
        <begin position="98"/>
        <end position="310"/>
    </location>
</feature>
<dbReference type="PANTHER" id="PTHR10039">
    <property type="entry name" value="AMELOGENIN"/>
    <property type="match status" value="1"/>
</dbReference>
<accession>A0AA39R3Q6</accession>
<dbReference type="InterPro" id="IPR031359">
    <property type="entry name" value="NACHT_N"/>
</dbReference>
<dbReference type="Pfam" id="PF22939">
    <property type="entry name" value="WHD_GPIID"/>
    <property type="match status" value="1"/>
</dbReference>
<evidence type="ECO:0000256" key="3">
    <source>
        <dbReference type="SAM" id="MobiDB-lite"/>
    </source>
</evidence>
<dbReference type="InterPro" id="IPR036770">
    <property type="entry name" value="Ankyrin_rpt-contain_sf"/>
</dbReference>
<feature type="compositionally biased region" description="Basic and acidic residues" evidence="3">
    <location>
        <begin position="18"/>
        <end position="33"/>
    </location>
</feature>
<evidence type="ECO:0000259" key="5">
    <source>
        <dbReference type="Pfam" id="PF22939"/>
    </source>
</evidence>
<keyword evidence="2" id="KW-0040">ANK repeat</keyword>
<dbReference type="EMBL" id="JAFEKC020000009">
    <property type="protein sequence ID" value="KAK0512783.1"/>
    <property type="molecule type" value="Genomic_DNA"/>
</dbReference>
<dbReference type="AlphaFoldDB" id="A0AA39R3Q6"/>
<feature type="repeat" description="ANK" evidence="2">
    <location>
        <begin position="979"/>
        <end position="1011"/>
    </location>
</feature>
<dbReference type="InterPro" id="IPR054471">
    <property type="entry name" value="GPIID_WHD"/>
</dbReference>
<dbReference type="PROSITE" id="PS50297">
    <property type="entry name" value="ANK_REP_REGION"/>
    <property type="match status" value="3"/>
</dbReference>
<keyword evidence="1" id="KW-0677">Repeat</keyword>
<dbReference type="Pfam" id="PF24883">
    <property type="entry name" value="NPHP3_N"/>
    <property type="match status" value="1"/>
</dbReference>
<evidence type="ECO:0000256" key="1">
    <source>
        <dbReference type="ARBA" id="ARBA00022737"/>
    </source>
</evidence>
<evidence type="ECO:0000313" key="7">
    <source>
        <dbReference type="EMBL" id="KAK0512783.1"/>
    </source>
</evidence>
<dbReference type="SUPFAM" id="SSF48403">
    <property type="entry name" value="Ankyrin repeat"/>
    <property type="match status" value="1"/>
</dbReference>
<dbReference type="Pfam" id="PF13637">
    <property type="entry name" value="Ank_4"/>
    <property type="match status" value="1"/>
</dbReference>
<dbReference type="InterPro" id="IPR002110">
    <property type="entry name" value="Ankyrin_rpt"/>
</dbReference>
<feature type="domain" description="GPI inositol-deacylase winged helix" evidence="5">
    <location>
        <begin position="672"/>
        <end position="761"/>
    </location>
</feature>
<dbReference type="Gene3D" id="1.25.40.20">
    <property type="entry name" value="Ankyrin repeat-containing domain"/>
    <property type="match status" value="1"/>
</dbReference>
<sequence length="1116" mass="125873">MSNGESRPEPGNTKPKPRLGDKFHWKRKDKSEVETNPQPSACDEGSKSQKLTQVPLGTSDPGPTADPGQSEDRRNSLLQGDDKQNHDMVLDNDTSQPEDLWKNAYEALKARDRDLVEDYTLALAALSDVQIKCKQNTRPDLTPNEINIVVKKRLDDLEKRQLMIHLRGKPIKVREQGEKVIKFILWSNDFISTALSAQPYAALAWSGVSILLPLFLNSSQQSKDMLAGLDSICDLLELYHLKESIYLQHRDSPVHEDCVKAVEKLYTDIFEYQAQLICFLSKSSIKRVIRGTFQLDDWKKMLEKVKESDKQCTEHFKLFSDDKNHQFFSHNLCSWKQSIEIYERMLEMAESSQIREQLIRQDDQETDLLRTLSPPESDYKRDKNMISARVAGTCNWFFEDERFLNWRNSKSSKLLWVSAGPGCGKSVLARALIDERRVCTNVMASTVCYFFFKDGQQKRMDSASALCAILHQLFRNTPSLITHGLPSHKSYGENLKNKFSELWEILIKAAEDPEAGEIVCILDALDECEHSGREELIRELVSFFSRIGTHRNRCFPLKFLVTSRHYGDIEGNFDPLFKVSTFVRFDGSDKSHVIAEEINLVIDAKIPEIARHFKAEQRESIRKRLKEMDNRNYLWLFLTIDIIKGSRSQYSKKSSIDKLLSNLPPRISDAYERILDRSSDKDLARVLLQLIVATTRPLSLEEANVALTLATQEPAPGSYREVDLWPLSEFESIVQDICGLFVSVHDGKLFLIHQTAREFLHGTTGSHSADSGKSGKWQGCFGITDAHGTISKVCLDYLNFEDVAAIDGPECEDDSEWEDESLRLFDYAANNWPDHYTLQSSELEKDSRRAAQVLCNRAASEARWFTLYFRTRGYTYQQTRRRTSLAIASGLGLVHVVKEFLTEGADVNAQDGLYGSALKVASANGYYQVVQLLLDAGADANAQSDWYGNALQAASAGGHYQVVQILLDAGADANAQGGSYGNALQEASYKGHYQVVQILLDAGADANAQGGLGGNSLNAALWVRNEQIVLMLLKGGANLEWANLDEDAFQWLQGLLKIRTKLELADFSKDPQNFGSTSISCASLLDASFDRPLLRVGAYITPARGRVRSRLRRATW</sequence>
<evidence type="ECO:0008006" key="9">
    <source>
        <dbReference type="Google" id="ProtNLM"/>
    </source>
</evidence>
<organism evidence="7 8">
    <name type="scientific">Cladonia borealis</name>
    <dbReference type="NCBI Taxonomy" id="184061"/>
    <lineage>
        <taxon>Eukaryota</taxon>
        <taxon>Fungi</taxon>
        <taxon>Dikarya</taxon>
        <taxon>Ascomycota</taxon>
        <taxon>Pezizomycotina</taxon>
        <taxon>Lecanoromycetes</taxon>
        <taxon>OSLEUM clade</taxon>
        <taxon>Lecanoromycetidae</taxon>
        <taxon>Lecanorales</taxon>
        <taxon>Lecanorineae</taxon>
        <taxon>Cladoniaceae</taxon>
        <taxon>Cladonia</taxon>
    </lineage>
</organism>
<gene>
    <name evidence="7" type="ORF">JMJ35_004800</name>
</gene>
<feature type="region of interest" description="Disordered" evidence="3">
    <location>
        <begin position="1"/>
        <end position="95"/>
    </location>
</feature>
<dbReference type="Proteomes" id="UP001166286">
    <property type="component" value="Unassembled WGS sequence"/>
</dbReference>
<name>A0AA39R3Q6_9LECA</name>
<reference evidence="7" key="1">
    <citation type="submission" date="2023-03" db="EMBL/GenBank/DDBJ databases">
        <title>Complete genome of Cladonia borealis.</title>
        <authorList>
            <person name="Park H."/>
        </authorList>
    </citation>
    <scope>NUCLEOTIDE SEQUENCE</scope>
    <source>
        <strain evidence="7">ANT050790</strain>
    </source>
</reference>
<proteinExistence type="predicted"/>
<evidence type="ECO:0000259" key="6">
    <source>
        <dbReference type="Pfam" id="PF24883"/>
    </source>
</evidence>
<dbReference type="PANTHER" id="PTHR10039:SF17">
    <property type="entry name" value="FUNGAL STAND N-TERMINAL GOODBYE DOMAIN-CONTAINING PROTEIN-RELATED"/>
    <property type="match status" value="1"/>
</dbReference>
<evidence type="ECO:0000256" key="2">
    <source>
        <dbReference type="PROSITE-ProRule" id="PRU00023"/>
    </source>
</evidence>
<dbReference type="SUPFAM" id="SSF52540">
    <property type="entry name" value="P-loop containing nucleoside triphosphate hydrolases"/>
    <property type="match status" value="1"/>
</dbReference>
<evidence type="ECO:0000313" key="8">
    <source>
        <dbReference type="Proteomes" id="UP001166286"/>
    </source>
</evidence>
<feature type="domain" description="Nephrocystin 3-like N-terminal" evidence="6">
    <location>
        <begin position="392"/>
        <end position="564"/>
    </location>
</feature>
<dbReference type="Pfam" id="PF12796">
    <property type="entry name" value="Ank_2"/>
    <property type="match status" value="1"/>
</dbReference>
<feature type="repeat" description="ANK" evidence="2">
    <location>
        <begin position="916"/>
        <end position="945"/>
    </location>
</feature>
<feature type="compositionally biased region" description="Basic and acidic residues" evidence="3">
    <location>
        <begin position="70"/>
        <end position="89"/>
    </location>
</feature>
<comment type="caution">
    <text evidence="7">The sequence shown here is derived from an EMBL/GenBank/DDBJ whole genome shotgun (WGS) entry which is preliminary data.</text>
</comment>
<dbReference type="Pfam" id="PF17100">
    <property type="entry name" value="NACHT_N"/>
    <property type="match status" value="1"/>
</dbReference>
<feature type="repeat" description="ANK" evidence="2">
    <location>
        <begin position="949"/>
        <end position="978"/>
    </location>
</feature>
<dbReference type="InterPro" id="IPR027417">
    <property type="entry name" value="P-loop_NTPase"/>
</dbReference>
<protein>
    <recommendedName>
        <fullName evidence="9">NWD NACHT-NTPase N-terminal domain-containing protein</fullName>
    </recommendedName>
</protein>
<keyword evidence="8" id="KW-1185">Reference proteome</keyword>
<dbReference type="InterPro" id="IPR056884">
    <property type="entry name" value="NPHP3-like_N"/>
</dbReference>